<evidence type="ECO:0000313" key="2">
    <source>
        <dbReference type="Proteomes" id="UP000298663"/>
    </source>
</evidence>
<gene>
    <name evidence="1" type="ORF">L596_010164</name>
</gene>
<name>A0A4U5PI25_STECR</name>
<protein>
    <submittedName>
        <fullName evidence="1">Uncharacterized protein</fullName>
    </submittedName>
</protein>
<reference evidence="1 2" key="1">
    <citation type="journal article" date="2015" name="Genome Biol.">
        <title>Comparative genomics of Steinernema reveals deeply conserved gene regulatory networks.</title>
        <authorList>
            <person name="Dillman A.R."/>
            <person name="Macchietto M."/>
            <person name="Porter C.F."/>
            <person name="Rogers A."/>
            <person name="Williams B."/>
            <person name="Antoshechkin I."/>
            <person name="Lee M.M."/>
            <person name="Goodwin Z."/>
            <person name="Lu X."/>
            <person name="Lewis E.E."/>
            <person name="Goodrich-Blair H."/>
            <person name="Stock S.P."/>
            <person name="Adams B.J."/>
            <person name="Sternberg P.W."/>
            <person name="Mortazavi A."/>
        </authorList>
    </citation>
    <scope>NUCLEOTIDE SEQUENCE [LARGE SCALE GENOMIC DNA]</scope>
    <source>
        <strain evidence="1 2">ALL</strain>
    </source>
</reference>
<organism evidence="1 2">
    <name type="scientific">Steinernema carpocapsae</name>
    <name type="common">Entomopathogenic nematode</name>
    <dbReference type="NCBI Taxonomy" id="34508"/>
    <lineage>
        <taxon>Eukaryota</taxon>
        <taxon>Metazoa</taxon>
        <taxon>Ecdysozoa</taxon>
        <taxon>Nematoda</taxon>
        <taxon>Chromadorea</taxon>
        <taxon>Rhabditida</taxon>
        <taxon>Tylenchina</taxon>
        <taxon>Panagrolaimomorpha</taxon>
        <taxon>Strongyloidoidea</taxon>
        <taxon>Steinernematidae</taxon>
        <taxon>Steinernema</taxon>
    </lineage>
</organism>
<keyword evidence="2" id="KW-1185">Reference proteome</keyword>
<dbReference type="AlphaFoldDB" id="A0A4U5PI25"/>
<proteinExistence type="predicted"/>
<comment type="caution">
    <text evidence="1">The sequence shown here is derived from an EMBL/GenBank/DDBJ whole genome shotgun (WGS) entry which is preliminary data.</text>
</comment>
<evidence type="ECO:0000313" key="1">
    <source>
        <dbReference type="EMBL" id="TKR96096.1"/>
    </source>
</evidence>
<dbReference type="Proteomes" id="UP000298663">
    <property type="component" value="Unassembled WGS sequence"/>
</dbReference>
<dbReference type="EMBL" id="AZBU02000002">
    <property type="protein sequence ID" value="TKR96096.1"/>
    <property type="molecule type" value="Genomic_DNA"/>
</dbReference>
<reference evidence="1 2" key="2">
    <citation type="journal article" date="2019" name="G3 (Bethesda)">
        <title>Hybrid Assembly of the Genome of the Entomopathogenic Nematode Steinernema carpocapsae Identifies the X-Chromosome.</title>
        <authorList>
            <person name="Serra L."/>
            <person name="Macchietto M."/>
            <person name="Macias-Munoz A."/>
            <person name="McGill C.J."/>
            <person name="Rodriguez I.M."/>
            <person name="Rodriguez B."/>
            <person name="Murad R."/>
            <person name="Mortazavi A."/>
        </authorList>
    </citation>
    <scope>NUCLEOTIDE SEQUENCE [LARGE SCALE GENOMIC DNA]</scope>
    <source>
        <strain evidence="1 2">ALL</strain>
    </source>
</reference>
<sequence length="105" mass="12132">MLVASRLPLVLVADDRTGQSKQAAGNCSGSTWKAVSRLWTTRYKYNTWKEIIVEERKVLPRSHESWRKLIRSLFLQKVKIGVSEEINKVHRLSVCDSRVRRAPDP</sequence>
<accession>A0A4U5PI25</accession>